<proteinExistence type="predicted"/>
<protein>
    <submittedName>
        <fullName evidence="1">Uncharacterized protein</fullName>
    </submittedName>
</protein>
<gene>
    <name evidence="1" type="ORF">HII31_07250</name>
</gene>
<dbReference type="Proteomes" id="UP000660729">
    <property type="component" value="Unassembled WGS sequence"/>
</dbReference>
<reference evidence="1" key="1">
    <citation type="submission" date="2020-04" db="EMBL/GenBank/DDBJ databases">
        <title>Draft genome resource of the tomato pathogen Pseudocercospora fuligena.</title>
        <authorList>
            <person name="Zaccaron A."/>
        </authorList>
    </citation>
    <scope>NUCLEOTIDE SEQUENCE</scope>
    <source>
        <strain evidence="1">PF001</strain>
    </source>
</reference>
<dbReference type="OrthoDB" id="1907495at2759"/>
<organism evidence="1 2">
    <name type="scientific">Pseudocercospora fuligena</name>
    <dbReference type="NCBI Taxonomy" id="685502"/>
    <lineage>
        <taxon>Eukaryota</taxon>
        <taxon>Fungi</taxon>
        <taxon>Dikarya</taxon>
        <taxon>Ascomycota</taxon>
        <taxon>Pezizomycotina</taxon>
        <taxon>Dothideomycetes</taxon>
        <taxon>Dothideomycetidae</taxon>
        <taxon>Mycosphaerellales</taxon>
        <taxon>Mycosphaerellaceae</taxon>
        <taxon>Pseudocercospora</taxon>
    </lineage>
</organism>
<dbReference type="AlphaFoldDB" id="A0A8H6RII3"/>
<keyword evidence="2" id="KW-1185">Reference proteome</keyword>
<dbReference type="EMBL" id="JABCIY010000158">
    <property type="protein sequence ID" value="KAF7191227.1"/>
    <property type="molecule type" value="Genomic_DNA"/>
</dbReference>
<accession>A0A8H6RII3</accession>
<name>A0A8H6RII3_9PEZI</name>
<sequence>MDHAKLESANRALQYVGGFKGEWQKAPSGVNQEIKLNLLRKEGVLFDAKGFLLDRSRLWAEFDV</sequence>
<evidence type="ECO:0000313" key="2">
    <source>
        <dbReference type="Proteomes" id="UP000660729"/>
    </source>
</evidence>
<comment type="caution">
    <text evidence="1">The sequence shown here is derived from an EMBL/GenBank/DDBJ whole genome shotgun (WGS) entry which is preliminary data.</text>
</comment>
<evidence type="ECO:0000313" key="1">
    <source>
        <dbReference type="EMBL" id="KAF7191227.1"/>
    </source>
</evidence>